<organism evidence="1 2">
    <name type="scientific">Caerostris darwini</name>
    <dbReference type="NCBI Taxonomy" id="1538125"/>
    <lineage>
        <taxon>Eukaryota</taxon>
        <taxon>Metazoa</taxon>
        <taxon>Ecdysozoa</taxon>
        <taxon>Arthropoda</taxon>
        <taxon>Chelicerata</taxon>
        <taxon>Arachnida</taxon>
        <taxon>Araneae</taxon>
        <taxon>Araneomorphae</taxon>
        <taxon>Entelegynae</taxon>
        <taxon>Araneoidea</taxon>
        <taxon>Araneidae</taxon>
        <taxon>Caerostris</taxon>
    </lineage>
</organism>
<name>A0AAV4V6W9_9ARAC</name>
<comment type="caution">
    <text evidence="1">The sequence shown here is derived from an EMBL/GenBank/DDBJ whole genome shotgun (WGS) entry which is preliminary data.</text>
</comment>
<sequence>MRKTRARASRWTELSPQEYLVQNSKSQINRNFKSYYRSLGHNLFPFEILQAWPIEIFHVSTRDGHDRCLGHNVFQFEIRQEKPTENFNVNIGDRHDTQRHNVFLLDSINMGGWKNSPKGVGVFVQITMVIFFYI</sequence>
<protein>
    <submittedName>
        <fullName evidence="1">Uncharacterized protein</fullName>
    </submittedName>
</protein>
<evidence type="ECO:0000313" key="2">
    <source>
        <dbReference type="Proteomes" id="UP001054837"/>
    </source>
</evidence>
<accession>A0AAV4V6W9</accession>
<dbReference type="AlphaFoldDB" id="A0AAV4V6W9"/>
<evidence type="ECO:0000313" key="1">
    <source>
        <dbReference type="EMBL" id="GIY65977.1"/>
    </source>
</evidence>
<dbReference type="EMBL" id="BPLQ01012517">
    <property type="protein sequence ID" value="GIY65977.1"/>
    <property type="molecule type" value="Genomic_DNA"/>
</dbReference>
<reference evidence="1 2" key="1">
    <citation type="submission" date="2021-06" db="EMBL/GenBank/DDBJ databases">
        <title>Caerostris darwini draft genome.</title>
        <authorList>
            <person name="Kono N."/>
            <person name="Arakawa K."/>
        </authorList>
    </citation>
    <scope>NUCLEOTIDE SEQUENCE [LARGE SCALE GENOMIC DNA]</scope>
</reference>
<dbReference type="Proteomes" id="UP001054837">
    <property type="component" value="Unassembled WGS sequence"/>
</dbReference>
<keyword evidence="2" id="KW-1185">Reference proteome</keyword>
<proteinExistence type="predicted"/>
<gene>
    <name evidence="1" type="ORF">CDAR_453971</name>
</gene>